<dbReference type="GO" id="GO:0000127">
    <property type="term" value="C:transcription factor TFIIIC complex"/>
    <property type="evidence" value="ECO:0007669"/>
    <property type="project" value="TreeGrafter"/>
</dbReference>
<evidence type="ECO:0000313" key="3">
    <source>
        <dbReference type="EMBL" id="CAE0612039.1"/>
    </source>
</evidence>
<feature type="region of interest" description="Disordered" evidence="2">
    <location>
        <begin position="461"/>
        <end position="485"/>
    </location>
</feature>
<dbReference type="Gene3D" id="1.25.40.10">
    <property type="entry name" value="Tetratricopeptide repeat domain"/>
    <property type="match status" value="3"/>
</dbReference>
<accession>A0A6U9RSV1</accession>
<dbReference type="PROSITE" id="PS50005">
    <property type="entry name" value="TPR"/>
    <property type="match status" value="2"/>
</dbReference>
<dbReference type="EMBL" id="HBIS01006489">
    <property type="protein sequence ID" value="CAE0612039.1"/>
    <property type="molecule type" value="Transcribed_RNA"/>
</dbReference>
<dbReference type="InterPro" id="IPR039340">
    <property type="entry name" value="Tfc4/TFIIIC-102/Sfc4"/>
</dbReference>
<sequence>MGKKERKRFKKRRKRRMEIPEEITKKLGEANMMYALEDYAGALDVLKEVVRMAPDIPDSYHTFGLVSEAMGDRRRALNFYMIAAHLTPNDQVQWNRVASMAQEMGNLRQAIYCLSKVIRLDKEKKDWKARWDRGNLYADIGDNSKAKEAFEQLRMHDPEDIEVVKMLARVYHRLGHQSPAIELLEKQLEEYAETCDFTVINILCELYMELESYSKAIELIEEAENTMCTEEDSLPIDLQVKAGLCMLHVGNKEEAMQLFEPLMDMEVEQCADLYMDVADNCWAVGNLDAAFEFYSALRAVPEYDQPVLWSRMEQCLRSTERLEEAIDMYLNILEDIDKDHPSFAEAKLALANLYHESKRFDHALQAAQESEAFREAMNAENEEQVAQLIERAQLHLSLKSYDHFLEIAQPLVQKSLERAGGEVNDPSDLMAGPEDDVEEAAGADLNAQLRAEEGVFVGYRPRDRRKYKSSQPAGEEPGDRRGPSFIPLPGMLKHKNPFQLFLNVVRVSILQGRHAEAAQLIQAALDSRRALRSAKRRQVKLLALGLGDHLVEHPFAYECMIQAAGQKPQSVAMWNLFCRLCNIGGMFGKCVPFLHKLRSRHPDNGLVMLMLGHAHLLSGAYLEAMDEYQHAAEVLGWDQPLVRLCLGCATLQHAMTRRTLDRSSCLAKAIALFHPRGVAFASPTRWCDPSNSAVWYNLGRATHHLGWTTPATRFYQRAIASHDASDTKDVRFAAAHNLALVLSSSGAHHLALEVRKRHCVLEP</sequence>
<evidence type="ECO:0000313" key="5">
    <source>
        <dbReference type="EMBL" id="CAE0612041.1"/>
    </source>
</evidence>
<dbReference type="GO" id="GO:0006383">
    <property type="term" value="P:transcription by RNA polymerase III"/>
    <property type="evidence" value="ECO:0007669"/>
    <property type="project" value="InterPro"/>
</dbReference>
<proteinExistence type="predicted"/>
<dbReference type="EMBL" id="HBIS01006490">
    <property type="protein sequence ID" value="CAE0612040.1"/>
    <property type="molecule type" value="Transcribed_RNA"/>
</dbReference>
<dbReference type="InterPro" id="IPR011990">
    <property type="entry name" value="TPR-like_helical_dom_sf"/>
</dbReference>
<dbReference type="PANTHER" id="PTHR23082">
    <property type="entry name" value="TRANSCRIPTION INITIATION FACTOR IIIC TFIIIC , POLYPEPTIDE 3-RELATED"/>
    <property type="match status" value="1"/>
</dbReference>
<dbReference type="EMBL" id="HBIS01006492">
    <property type="protein sequence ID" value="CAE0612042.1"/>
    <property type="molecule type" value="Transcribed_RNA"/>
</dbReference>
<protein>
    <recommendedName>
        <fullName evidence="7">General transcription factor 3C polypeptide 3</fullName>
    </recommendedName>
</protein>
<dbReference type="SMART" id="SM00028">
    <property type="entry name" value="TPR"/>
    <property type="match status" value="8"/>
</dbReference>
<feature type="repeat" description="TPR" evidence="1">
    <location>
        <begin position="57"/>
        <end position="90"/>
    </location>
</feature>
<dbReference type="PANTHER" id="PTHR23082:SF0">
    <property type="entry name" value="GENERAL TRANSCRIPTION FACTOR 3C POLYPEPTIDE 3"/>
    <property type="match status" value="1"/>
</dbReference>
<reference evidence="4" key="1">
    <citation type="submission" date="2021-01" db="EMBL/GenBank/DDBJ databases">
        <authorList>
            <person name="Corre E."/>
            <person name="Pelletier E."/>
            <person name="Niang G."/>
            <person name="Scheremetjew M."/>
            <person name="Finn R."/>
            <person name="Kale V."/>
            <person name="Holt S."/>
            <person name="Cochrane G."/>
            <person name="Meng A."/>
            <person name="Brown T."/>
            <person name="Cohen L."/>
        </authorList>
    </citation>
    <scope>NUCLEOTIDE SEQUENCE</scope>
    <source>
        <strain evidence="4">CCMP1897</strain>
    </source>
</reference>
<evidence type="ECO:0000313" key="4">
    <source>
        <dbReference type="EMBL" id="CAE0612040.1"/>
    </source>
</evidence>
<feature type="repeat" description="TPR" evidence="1">
    <location>
        <begin position="127"/>
        <end position="160"/>
    </location>
</feature>
<evidence type="ECO:0000313" key="6">
    <source>
        <dbReference type="EMBL" id="CAE0612042.1"/>
    </source>
</evidence>
<evidence type="ECO:0000256" key="2">
    <source>
        <dbReference type="SAM" id="MobiDB-lite"/>
    </source>
</evidence>
<keyword evidence="1" id="KW-0802">TPR repeat</keyword>
<name>A0A6U9RSV1_9CHLO</name>
<dbReference type="SUPFAM" id="SSF48452">
    <property type="entry name" value="TPR-like"/>
    <property type="match status" value="3"/>
</dbReference>
<dbReference type="AlphaFoldDB" id="A0A6U9RSV1"/>
<dbReference type="EMBL" id="HBIS01006491">
    <property type="protein sequence ID" value="CAE0612041.1"/>
    <property type="molecule type" value="Transcribed_RNA"/>
</dbReference>
<dbReference type="InterPro" id="IPR019734">
    <property type="entry name" value="TPR_rpt"/>
</dbReference>
<evidence type="ECO:0008006" key="7">
    <source>
        <dbReference type="Google" id="ProtNLM"/>
    </source>
</evidence>
<evidence type="ECO:0000256" key="1">
    <source>
        <dbReference type="PROSITE-ProRule" id="PRU00339"/>
    </source>
</evidence>
<organism evidence="4">
    <name type="scientific">Picocystis salinarum</name>
    <dbReference type="NCBI Taxonomy" id="88271"/>
    <lineage>
        <taxon>Eukaryota</taxon>
        <taxon>Viridiplantae</taxon>
        <taxon>Chlorophyta</taxon>
        <taxon>Picocystophyceae</taxon>
        <taxon>Picocystales</taxon>
        <taxon>Picocystaceae</taxon>
        <taxon>Picocystis</taxon>
    </lineage>
</organism>
<gene>
    <name evidence="3" type="ORF">PSAL00342_LOCUS5874</name>
    <name evidence="4" type="ORF">PSAL00342_LOCUS5875</name>
    <name evidence="5" type="ORF">PSAL00342_LOCUS5876</name>
    <name evidence="6" type="ORF">PSAL00342_LOCUS5877</name>
</gene>